<dbReference type="PANTHER" id="PTHR22891">
    <property type="entry name" value="EUKARYOTIC TRANSLATION INITIATION FACTOR 2C"/>
    <property type="match status" value="1"/>
</dbReference>
<dbReference type="Pfam" id="PF02170">
    <property type="entry name" value="PAZ"/>
    <property type="match status" value="1"/>
</dbReference>
<dbReference type="SMART" id="SM01163">
    <property type="entry name" value="DUF1785"/>
    <property type="match status" value="1"/>
</dbReference>
<proteinExistence type="inferred from homology"/>
<dbReference type="Pfam" id="PF02171">
    <property type="entry name" value="Piwi"/>
    <property type="match status" value="1"/>
</dbReference>
<dbReference type="SMART" id="SM00949">
    <property type="entry name" value="PAZ"/>
    <property type="match status" value="1"/>
</dbReference>
<dbReference type="Proteomes" id="UP000193467">
    <property type="component" value="Unassembled WGS sequence"/>
</dbReference>
<dbReference type="STRING" id="106004.A0A1Y2D0C4"/>
<reference evidence="5 6" key="1">
    <citation type="submission" date="2016-07" db="EMBL/GenBank/DDBJ databases">
        <title>Pervasive Adenine N6-methylation of Active Genes in Fungi.</title>
        <authorList>
            <consortium name="DOE Joint Genome Institute"/>
            <person name="Mondo S.J."/>
            <person name="Dannebaum R.O."/>
            <person name="Kuo R.C."/>
            <person name="Labutti K."/>
            <person name="Haridas S."/>
            <person name="Kuo A."/>
            <person name="Salamov A."/>
            <person name="Ahrendt S.R."/>
            <person name="Lipzen A."/>
            <person name="Sullivan W."/>
            <person name="Andreopoulos W.B."/>
            <person name="Clum A."/>
            <person name="Lindquist E."/>
            <person name="Daum C."/>
            <person name="Ramamoorthy G.K."/>
            <person name="Gryganskyi A."/>
            <person name="Culley D."/>
            <person name="Magnuson J.K."/>
            <person name="James T.Y."/>
            <person name="O'Malley M.A."/>
            <person name="Stajich J.E."/>
            <person name="Spatafora J.W."/>
            <person name="Visel A."/>
            <person name="Grigoriev I.V."/>
        </authorList>
    </citation>
    <scope>NUCLEOTIDE SEQUENCE [LARGE SCALE GENOMIC DNA]</scope>
    <source>
        <strain evidence="5 6">62-1032</strain>
    </source>
</reference>
<evidence type="ECO:0000259" key="4">
    <source>
        <dbReference type="PROSITE" id="PS50822"/>
    </source>
</evidence>
<dbReference type="OrthoDB" id="10252740at2759"/>
<dbReference type="InterPro" id="IPR012337">
    <property type="entry name" value="RNaseH-like_sf"/>
</dbReference>
<feature type="domain" description="Piwi" evidence="4">
    <location>
        <begin position="602"/>
        <end position="930"/>
    </location>
</feature>
<organism evidence="5 6">
    <name type="scientific">Leucosporidium creatinivorum</name>
    <dbReference type="NCBI Taxonomy" id="106004"/>
    <lineage>
        <taxon>Eukaryota</taxon>
        <taxon>Fungi</taxon>
        <taxon>Dikarya</taxon>
        <taxon>Basidiomycota</taxon>
        <taxon>Pucciniomycotina</taxon>
        <taxon>Microbotryomycetes</taxon>
        <taxon>Leucosporidiales</taxon>
        <taxon>Leucosporidium</taxon>
    </lineage>
</organism>
<accession>A0A1Y2D0C4</accession>
<dbReference type="InParanoid" id="A0A1Y2D0C4"/>
<dbReference type="Pfam" id="PF16486">
    <property type="entry name" value="ArgoN"/>
    <property type="match status" value="1"/>
</dbReference>
<evidence type="ECO:0000256" key="1">
    <source>
        <dbReference type="RuleBase" id="RU361178"/>
    </source>
</evidence>
<dbReference type="SUPFAM" id="SSF53098">
    <property type="entry name" value="Ribonuclease H-like"/>
    <property type="match status" value="1"/>
</dbReference>
<keyword evidence="6" id="KW-1185">Reference proteome</keyword>
<dbReference type="AlphaFoldDB" id="A0A1Y2D0C4"/>
<feature type="domain" description="PAZ" evidence="3">
    <location>
        <begin position="304"/>
        <end position="419"/>
    </location>
</feature>
<dbReference type="InterPro" id="IPR003165">
    <property type="entry name" value="Piwi"/>
</dbReference>
<dbReference type="PROSITE" id="PS50822">
    <property type="entry name" value="PIWI"/>
    <property type="match status" value="1"/>
</dbReference>
<dbReference type="Gene3D" id="3.30.420.10">
    <property type="entry name" value="Ribonuclease H-like superfamily/Ribonuclease H"/>
    <property type="match status" value="1"/>
</dbReference>
<dbReference type="Gene3D" id="2.170.260.10">
    <property type="entry name" value="paz domain"/>
    <property type="match status" value="1"/>
</dbReference>
<dbReference type="InterPro" id="IPR036085">
    <property type="entry name" value="PAZ_dom_sf"/>
</dbReference>
<dbReference type="Pfam" id="PF08699">
    <property type="entry name" value="ArgoL1"/>
    <property type="match status" value="1"/>
</dbReference>
<comment type="caution">
    <text evidence="5">The sequence shown here is derived from an EMBL/GenBank/DDBJ whole genome shotgun (WGS) entry which is preliminary data.</text>
</comment>
<dbReference type="InterPro" id="IPR014811">
    <property type="entry name" value="ArgoL1"/>
</dbReference>
<dbReference type="InterPro" id="IPR003100">
    <property type="entry name" value="PAZ_dom"/>
</dbReference>
<dbReference type="PROSITE" id="PS50821">
    <property type="entry name" value="PAZ"/>
    <property type="match status" value="1"/>
</dbReference>
<evidence type="ECO:0000313" key="6">
    <source>
        <dbReference type="Proteomes" id="UP000193467"/>
    </source>
</evidence>
<evidence type="ECO:0000313" key="5">
    <source>
        <dbReference type="EMBL" id="ORY52728.1"/>
    </source>
</evidence>
<sequence>MSHNPSGYPTGPPPPPPPPPPPAAPAQQQQQLPGAVLEPIARPRRQLYNSNTGQPMVDANGAPVMELAKGRIGRPILVQANVFYIRLNAPEQTVWYKYQVTILPVRQSTAANLPPPLPPKTLLRKIWQALEMRETDPSTSTGFFNGQTPVYDGRNACFSAGQLPGIMSTTIILPGQGARGFSVDITNPIAISLDELRSWYTGSQRTAQADANDALSALNTLFHHGLALLYPANSKTIFVNDPGKHCIAATATRDTPGHQPHSLEKGIELWRGFFESVRTCERGLLLNLDTTTGAFVKPGNAVRVVMDFIPTRRHQDVYANALRSTDRISVNRLLKGATVKVHLGHGQPKLMKIRLGLTRGSASQTTFELRDVQDGSTRTVTVEDYFRIQYGVALQDPDFPCMEVKPGVMYPLELCEIQPGTKSNRRLTAAQQVAATAFQTLKPSERFSTVSVVRANTLLAHTEPRLVPFQVELAPRTPKNIRARVLEPPSIAYSQGRRSEPSFGAWKMARNQDRFVAGAACRSVAVILCSDRYANSTAQFLQAFWSGARGLGMDVPQRPIGPQHFHVWDGRVAPGHSPTDEAQRQIRLALDLGGRFYNSKPDLVFYVTDKQNDPMYNSWKAAGAAEGVATQTLRTKGLQKATDFQFVINVAMKINGKLGGLNFSFVPDTAGGDRRKGWLDANAPLVLAADLTHIDEKPSIATVIASMDSRSLPLLYQAAISVQRLLEPLQNSPSKRGKKQEIIEGMEDMVLELLKAYFRLNRRAPSNNVVMYRDGVSDSEWSAVLSIDPAAKRAFARFIKEVPEVEGWEPKLTYIVCVKRHHMRFFGSDPSAQEGRNQNIPAGTVIDDAVVDPRAFDWYGAAHTGILGTTRPTRYVVMDDEQTPRLTPDDVQSMTHALCHAYQRCTRAVSIPAPCYYADLVCQRVRAWMPMDLDDQRSSAETATSSEGDAASRREDLKFFTEALDHAKVGLAAFEASAGRPPIQWWL</sequence>
<dbReference type="Gene3D" id="3.40.50.2300">
    <property type="match status" value="1"/>
</dbReference>
<dbReference type="EMBL" id="MCGR01000105">
    <property type="protein sequence ID" value="ORY52728.1"/>
    <property type="molecule type" value="Genomic_DNA"/>
</dbReference>
<evidence type="ECO:0000256" key="2">
    <source>
        <dbReference type="SAM" id="MobiDB-lite"/>
    </source>
</evidence>
<feature type="region of interest" description="Disordered" evidence="2">
    <location>
        <begin position="1"/>
        <end position="32"/>
    </location>
</feature>
<dbReference type="InterPro" id="IPR036397">
    <property type="entry name" value="RNaseH_sf"/>
</dbReference>
<comment type="similarity">
    <text evidence="1">Belongs to the argonaute family.</text>
</comment>
<protein>
    <submittedName>
        <fullName evidence="5">Ribonuclease H-like domain-containing protein</fullName>
    </submittedName>
</protein>
<dbReference type="GO" id="GO:0003723">
    <property type="term" value="F:RNA binding"/>
    <property type="evidence" value="ECO:0007669"/>
    <property type="project" value="InterPro"/>
</dbReference>
<dbReference type="InterPro" id="IPR032474">
    <property type="entry name" value="Argonaute_N"/>
</dbReference>
<evidence type="ECO:0000259" key="3">
    <source>
        <dbReference type="PROSITE" id="PS50821"/>
    </source>
</evidence>
<feature type="compositionally biased region" description="Pro residues" evidence="2">
    <location>
        <begin position="10"/>
        <end position="24"/>
    </location>
</feature>
<name>A0A1Y2D0C4_9BASI</name>
<dbReference type="CDD" id="cd02846">
    <property type="entry name" value="PAZ_argonaute_like"/>
    <property type="match status" value="1"/>
</dbReference>
<dbReference type="SMART" id="SM00950">
    <property type="entry name" value="Piwi"/>
    <property type="match status" value="1"/>
</dbReference>
<dbReference type="SUPFAM" id="SSF101690">
    <property type="entry name" value="PAZ domain"/>
    <property type="match status" value="1"/>
</dbReference>
<gene>
    <name evidence="5" type="ORF">BCR35DRAFT_335967</name>
</gene>